<organism evidence="2 3">
    <name type="scientific">Advenella kashmirensis (strain DSM 17095 / LMG 22695 / WT001)</name>
    <name type="common">Tetrathiobacter kashmirensis</name>
    <dbReference type="NCBI Taxonomy" id="1036672"/>
    <lineage>
        <taxon>Bacteria</taxon>
        <taxon>Pseudomonadati</taxon>
        <taxon>Pseudomonadota</taxon>
        <taxon>Betaproteobacteria</taxon>
        <taxon>Burkholderiales</taxon>
        <taxon>Alcaligenaceae</taxon>
    </lineage>
</organism>
<proteinExistence type="predicted"/>
<keyword evidence="3" id="KW-1185">Reference proteome</keyword>
<dbReference type="EMBL" id="CP003555">
    <property type="protein sequence ID" value="AFK61841.1"/>
    <property type="molecule type" value="Genomic_DNA"/>
</dbReference>
<keyword evidence="2" id="KW-0548">Nucleotidyltransferase</keyword>
<dbReference type="Gene3D" id="3.20.20.140">
    <property type="entry name" value="Metal-dependent hydrolases"/>
    <property type="match status" value="1"/>
</dbReference>
<dbReference type="GO" id="GO:0003887">
    <property type="term" value="F:DNA-directed DNA polymerase activity"/>
    <property type="evidence" value="ECO:0007669"/>
    <property type="project" value="UniProtKB-EC"/>
</dbReference>
<dbReference type="InterPro" id="IPR003141">
    <property type="entry name" value="Pol/His_phosphatase_N"/>
</dbReference>
<evidence type="ECO:0000313" key="3">
    <source>
        <dbReference type="Proteomes" id="UP000005267"/>
    </source>
</evidence>
<dbReference type="Proteomes" id="UP000005267">
    <property type="component" value="Chromosome"/>
</dbReference>
<dbReference type="InterPro" id="IPR004013">
    <property type="entry name" value="PHP_dom"/>
</dbReference>
<dbReference type="SMART" id="SM00481">
    <property type="entry name" value="POLIIIAc"/>
    <property type="match status" value="1"/>
</dbReference>
<protein>
    <submittedName>
        <fullName evidence="2">Error-prone DNA polymerase</fullName>
        <ecNumber evidence="2">2.7.7.7</ecNumber>
    </submittedName>
</protein>
<reference evidence="3" key="2">
    <citation type="journal article" date="2013" name="PLoS ONE">
        <title>Genome implosion elicits host-confinement in Alcaligenaceae: evidence from the comparative genomics of Tetrathiobacter kashmirensis, a pathogen in the making.</title>
        <authorList>
            <person name="Ghosh W."/>
            <person name="Alam M."/>
            <person name="Roy C."/>
            <person name="Pyne P."/>
            <person name="George A."/>
            <person name="Chakraborty R."/>
            <person name="Majumder S."/>
            <person name="Agarwal A."/>
            <person name="Chakraborty S."/>
            <person name="Majumdar S."/>
            <person name="Gupta S.K."/>
        </authorList>
    </citation>
    <scope>NUCLEOTIDE SEQUENCE [LARGE SCALE GENOMIC DNA]</scope>
    <source>
        <strain evidence="3">WT001</strain>
    </source>
</reference>
<gene>
    <name evidence="2" type="primary">dnaE2</name>
    <name evidence="2" type="ordered locus">TKWG_07040</name>
</gene>
<accession>I3UA03</accession>
<feature type="domain" description="Polymerase/histidinol phosphatase N-terminal" evidence="1">
    <location>
        <begin position="15"/>
        <end position="172"/>
    </location>
</feature>
<sequence length="211" mass="22341">MTTPSFSSYALPDYAELYCQSNYSFLQGASHPEELVQQAFELNYMALAITDECSVAGVVRAHAEVERLNKPILDEMERRKKIALEKAGYVLGQSDPTQTASLLPSLPAWLSKLSQTPSSASSGSSIALAGSPSAFASTSTSAGGTVDSADPAETPLRLPMKLIVGSVFSLHTGEHSPALKLLVLAQTRQAMATCANSSPWDDGVPPRAIII</sequence>
<dbReference type="AlphaFoldDB" id="I3UA03"/>
<reference evidence="2 3" key="1">
    <citation type="journal article" date="2011" name="J. Bacteriol.">
        <title>Whole-genome shotgun sequencing of the sulfur-oxidizing chemoautotroph Tetrathiobacter kashmirensis.</title>
        <authorList>
            <person name="Ghosh W."/>
            <person name="George A."/>
            <person name="Agarwal A."/>
            <person name="Raj P."/>
            <person name="Alam M."/>
            <person name="Pyne P."/>
            <person name="Das Gupta S.K."/>
        </authorList>
    </citation>
    <scope>NUCLEOTIDE SEQUENCE [LARGE SCALE GENOMIC DNA]</scope>
    <source>
        <strain evidence="2 3">WT001</strain>
    </source>
</reference>
<evidence type="ECO:0000259" key="1">
    <source>
        <dbReference type="SMART" id="SM00481"/>
    </source>
</evidence>
<keyword evidence="2" id="KW-0808">Transferase</keyword>
<dbReference type="KEGG" id="aka:TKWG_07040"/>
<dbReference type="HOGENOM" id="CLU_1302756_0_0_4"/>
<evidence type="ECO:0000313" key="2">
    <source>
        <dbReference type="EMBL" id="AFK61841.1"/>
    </source>
</evidence>
<dbReference type="STRING" id="1036672.TKWG_07040"/>
<dbReference type="SUPFAM" id="SSF89550">
    <property type="entry name" value="PHP domain-like"/>
    <property type="match status" value="1"/>
</dbReference>
<name>I3UA03_ADVKW</name>
<dbReference type="InterPro" id="IPR016195">
    <property type="entry name" value="Pol/histidinol_Pase-like"/>
</dbReference>
<dbReference type="EC" id="2.7.7.7" evidence="2"/>
<dbReference type="Pfam" id="PF02811">
    <property type="entry name" value="PHP"/>
    <property type="match status" value="1"/>
</dbReference>